<dbReference type="Proteomes" id="UP001652445">
    <property type="component" value="Unassembled WGS sequence"/>
</dbReference>
<reference evidence="1 2" key="1">
    <citation type="submission" date="2022-09" db="EMBL/GenBank/DDBJ databases">
        <authorList>
            <person name="Han X.L."/>
            <person name="Wang Q."/>
            <person name="Lu T."/>
        </authorList>
    </citation>
    <scope>NUCLEOTIDE SEQUENCE [LARGE SCALE GENOMIC DNA]</scope>
    <source>
        <strain evidence="1 2">WQ 127069</strain>
    </source>
</reference>
<sequence>MFEWLVEIEKPHTIEDSLNGALKITRMDSQSDSHDMNEVCQLFSAYSVIIGDNALSQLPTPNEVVKT</sequence>
<keyword evidence="2" id="KW-1185">Reference proteome</keyword>
<evidence type="ECO:0000313" key="1">
    <source>
        <dbReference type="EMBL" id="MCU6795125.1"/>
    </source>
</evidence>
<name>A0ABT2UKF4_9BACL</name>
<evidence type="ECO:0000313" key="2">
    <source>
        <dbReference type="Proteomes" id="UP001652445"/>
    </source>
</evidence>
<accession>A0ABT2UKF4</accession>
<dbReference type="RefSeq" id="WP_262686173.1">
    <property type="nucleotide sequence ID" value="NZ_JAOQIO010000092.1"/>
</dbReference>
<protein>
    <submittedName>
        <fullName evidence="1">Uncharacterized protein</fullName>
    </submittedName>
</protein>
<comment type="caution">
    <text evidence="1">The sequence shown here is derived from an EMBL/GenBank/DDBJ whole genome shotgun (WGS) entry which is preliminary data.</text>
</comment>
<organism evidence="1 2">
    <name type="scientific">Paenibacillus baimaensis</name>
    <dbReference type="NCBI Taxonomy" id="2982185"/>
    <lineage>
        <taxon>Bacteria</taxon>
        <taxon>Bacillati</taxon>
        <taxon>Bacillota</taxon>
        <taxon>Bacilli</taxon>
        <taxon>Bacillales</taxon>
        <taxon>Paenibacillaceae</taxon>
        <taxon>Paenibacillus</taxon>
    </lineage>
</organism>
<dbReference type="EMBL" id="JAOQIO010000092">
    <property type="protein sequence ID" value="MCU6795125.1"/>
    <property type="molecule type" value="Genomic_DNA"/>
</dbReference>
<gene>
    <name evidence="1" type="ORF">OB236_23745</name>
</gene>
<proteinExistence type="predicted"/>